<reference evidence="3" key="1">
    <citation type="submission" date="2022-11" db="EMBL/GenBank/DDBJ databases">
        <authorList>
            <person name="Kikuchi T."/>
        </authorList>
    </citation>
    <scope>NUCLEOTIDE SEQUENCE</scope>
    <source>
        <strain evidence="3">PS1010</strain>
    </source>
</reference>
<feature type="signal peptide" evidence="2">
    <location>
        <begin position="1"/>
        <end position="16"/>
    </location>
</feature>
<evidence type="ECO:0000256" key="1">
    <source>
        <dbReference type="SAM" id="MobiDB-lite"/>
    </source>
</evidence>
<dbReference type="EMBL" id="CANHGI010000001">
    <property type="protein sequence ID" value="CAI5439814.1"/>
    <property type="molecule type" value="Genomic_DNA"/>
</dbReference>
<feature type="chain" id="PRO_5040456105" evidence="2">
    <location>
        <begin position="17"/>
        <end position="141"/>
    </location>
</feature>
<evidence type="ECO:0000313" key="4">
    <source>
        <dbReference type="Proteomes" id="UP001152747"/>
    </source>
</evidence>
<evidence type="ECO:0000256" key="2">
    <source>
        <dbReference type="SAM" id="SignalP"/>
    </source>
</evidence>
<name>A0A9P1I7P7_9PELO</name>
<proteinExistence type="predicted"/>
<sequence length="141" mass="14627">MNNILVFLVLISYVQTQDFLSLIQPFLGAAGGGGGGNPFGNPQAIGGLFQQFAGGGAGNFANLFAPKPPPAAPNRGGGGHNRAPAPVPTNEDYNTDLDDLKPKPAPKPKPPPPRKPKAQSAPRPQGEDEYDSIDMSLTNLG</sequence>
<keyword evidence="4" id="KW-1185">Reference proteome</keyword>
<comment type="caution">
    <text evidence="3">The sequence shown here is derived from an EMBL/GenBank/DDBJ whole genome shotgun (WGS) entry which is preliminary data.</text>
</comment>
<protein>
    <submittedName>
        <fullName evidence="3">Uncharacterized protein</fullName>
    </submittedName>
</protein>
<evidence type="ECO:0000313" key="3">
    <source>
        <dbReference type="EMBL" id="CAI5439814.1"/>
    </source>
</evidence>
<organism evidence="3 4">
    <name type="scientific">Caenorhabditis angaria</name>
    <dbReference type="NCBI Taxonomy" id="860376"/>
    <lineage>
        <taxon>Eukaryota</taxon>
        <taxon>Metazoa</taxon>
        <taxon>Ecdysozoa</taxon>
        <taxon>Nematoda</taxon>
        <taxon>Chromadorea</taxon>
        <taxon>Rhabditida</taxon>
        <taxon>Rhabditina</taxon>
        <taxon>Rhabditomorpha</taxon>
        <taxon>Rhabditoidea</taxon>
        <taxon>Rhabditidae</taxon>
        <taxon>Peloderinae</taxon>
        <taxon>Caenorhabditis</taxon>
    </lineage>
</organism>
<dbReference type="AlphaFoldDB" id="A0A9P1I7P7"/>
<feature type="region of interest" description="Disordered" evidence="1">
    <location>
        <begin position="60"/>
        <end position="141"/>
    </location>
</feature>
<gene>
    <name evidence="3" type="ORF">CAMP_LOCUS2451</name>
</gene>
<keyword evidence="2" id="KW-0732">Signal</keyword>
<accession>A0A9P1I7P7</accession>
<dbReference type="Proteomes" id="UP001152747">
    <property type="component" value="Unassembled WGS sequence"/>
</dbReference>